<comment type="subcellular location">
    <subcellularLocation>
        <location evidence="1">Membrane</location>
        <topology evidence="1">Multi-pass membrane protein</topology>
    </subcellularLocation>
</comment>
<dbReference type="EMBL" id="JACOFV010000006">
    <property type="protein sequence ID" value="MBC3861999.1"/>
    <property type="molecule type" value="Genomic_DNA"/>
</dbReference>
<dbReference type="GO" id="GO:0016020">
    <property type="term" value="C:membrane"/>
    <property type="evidence" value="ECO:0007669"/>
    <property type="project" value="UniProtKB-SubCell"/>
</dbReference>
<feature type="transmembrane region" description="Helical" evidence="6">
    <location>
        <begin position="122"/>
        <end position="141"/>
    </location>
</feature>
<feature type="transmembrane region" description="Helical" evidence="6">
    <location>
        <begin position="178"/>
        <end position="198"/>
    </location>
</feature>
<dbReference type="InterPro" id="IPR050638">
    <property type="entry name" value="AA-Vitamin_Transporters"/>
</dbReference>
<dbReference type="Proteomes" id="UP000634011">
    <property type="component" value="Unassembled WGS sequence"/>
</dbReference>
<sequence length="288" mass="30623">MRSSDLFRLFSLAAIWGASFLFMRIIAPVLGAFWTAEIRVGLAGLALIAWMLVSKQPIVFRQYWKSFLILGAISTALPAVFYAYAAQHIPAGYSAIMNATSPLWGAVMAAIFLGEKFTLRKMAGMLVGVLGVAMLVRLGPVEWSTELLLALLACSAATICYALAGVYTKKLSVDVNPVLMATASQVGGALFLLPSLPFSPVPGAVTTTIVLAAAALSLLCSAIAYLLYFRLIHDIGPTKALTVTFLIPLFALLWGFLFLNENITLSTLAGCAGVVLATCLVVLTPAKK</sequence>
<evidence type="ECO:0000256" key="6">
    <source>
        <dbReference type="SAM" id="Phobius"/>
    </source>
</evidence>
<gene>
    <name evidence="8" type="ORF">H8K32_07820</name>
</gene>
<evidence type="ECO:0000256" key="4">
    <source>
        <dbReference type="ARBA" id="ARBA00022989"/>
    </source>
</evidence>
<dbReference type="InterPro" id="IPR000620">
    <property type="entry name" value="EamA_dom"/>
</dbReference>
<evidence type="ECO:0000256" key="5">
    <source>
        <dbReference type="ARBA" id="ARBA00023136"/>
    </source>
</evidence>
<feature type="domain" description="EamA" evidence="7">
    <location>
        <begin position="150"/>
        <end position="282"/>
    </location>
</feature>
<protein>
    <submittedName>
        <fullName evidence="8">EamA family transporter</fullName>
    </submittedName>
</protein>
<comment type="caution">
    <text evidence="8">The sequence shown here is derived from an EMBL/GenBank/DDBJ whole genome shotgun (WGS) entry which is preliminary data.</text>
</comment>
<evidence type="ECO:0000313" key="9">
    <source>
        <dbReference type="Proteomes" id="UP000634011"/>
    </source>
</evidence>
<feature type="transmembrane region" description="Helical" evidence="6">
    <location>
        <begin position="204"/>
        <end position="228"/>
    </location>
</feature>
<keyword evidence="4 6" id="KW-1133">Transmembrane helix</keyword>
<keyword evidence="5 6" id="KW-0472">Membrane</keyword>
<comment type="similarity">
    <text evidence="2">Belongs to the EamA transporter family.</text>
</comment>
<feature type="transmembrane region" description="Helical" evidence="6">
    <location>
        <begin position="240"/>
        <end position="257"/>
    </location>
</feature>
<evidence type="ECO:0000256" key="2">
    <source>
        <dbReference type="ARBA" id="ARBA00007362"/>
    </source>
</evidence>
<dbReference type="InterPro" id="IPR037185">
    <property type="entry name" value="EmrE-like"/>
</dbReference>
<dbReference type="Gene3D" id="1.10.3730.20">
    <property type="match status" value="1"/>
</dbReference>
<feature type="transmembrane region" description="Helical" evidence="6">
    <location>
        <begin position="33"/>
        <end position="54"/>
    </location>
</feature>
<feature type="transmembrane region" description="Helical" evidence="6">
    <location>
        <begin position="263"/>
        <end position="283"/>
    </location>
</feature>
<feature type="transmembrane region" description="Helical" evidence="6">
    <location>
        <begin position="7"/>
        <end position="27"/>
    </location>
</feature>
<organism evidence="8 9">
    <name type="scientific">Undibacterium jejuense</name>
    <dbReference type="NCBI Taxonomy" id="1344949"/>
    <lineage>
        <taxon>Bacteria</taxon>
        <taxon>Pseudomonadati</taxon>
        <taxon>Pseudomonadota</taxon>
        <taxon>Betaproteobacteria</taxon>
        <taxon>Burkholderiales</taxon>
        <taxon>Oxalobacteraceae</taxon>
        <taxon>Undibacterium</taxon>
    </lineage>
</organism>
<reference evidence="8" key="1">
    <citation type="submission" date="2020-08" db="EMBL/GenBank/DDBJ databases">
        <title>Novel species isolated from subtropical streams in China.</title>
        <authorList>
            <person name="Lu H."/>
        </authorList>
    </citation>
    <scope>NUCLEOTIDE SEQUENCE</scope>
    <source>
        <strain evidence="8">KACC 12607</strain>
    </source>
</reference>
<feature type="transmembrane region" description="Helical" evidence="6">
    <location>
        <begin position="66"/>
        <end position="85"/>
    </location>
</feature>
<feature type="domain" description="EamA" evidence="7">
    <location>
        <begin position="10"/>
        <end position="136"/>
    </location>
</feature>
<feature type="transmembrane region" description="Helical" evidence="6">
    <location>
        <begin position="147"/>
        <end position="166"/>
    </location>
</feature>
<evidence type="ECO:0000256" key="3">
    <source>
        <dbReference type="ARBA" id="ARBA00022692"/>
    </source>
</evidence>
<dbReference type="RefSeq" id="WP_186911931.1">
    <property type="nucleotide sequence ID" value="NZ_JACOFV010000006.1"/>
</dbReference>
<evidence type="ECO:0000256" key="1">
    <source>
        <dbReference type="ARBA" id="ARBA00004141"/>
    </source>
</evidence>
<proteinExistence type="inferred from homology"/>
<accession>A0A923HDY7</accession>
<dbReference type="SUPFAM" id="SSF103481">
    <property type="entry name" value="Multidrug resistance efflux transporter EmrE"/>
    <property type="match status" value="2"/>
</dbReference>
<dbReference type="Pfam" id="PF00892">
    <property type="entry name" value="EamA"/>
    <property type="match status" value="2"/>
</dbReference>
<dbReference type="PANTHER" id="PTHR32322:SF2">
    <property type="entry name" value="EAMA DOMAIN-CONTAINING PROTEIN"/>
    <property type="match status" value="1"/>
</dbReference>
<evidence type="ECO:0000313" key="8">
    <source>
        <dbReference type="EMBL" id="MBC3861999.1"/>
    </source>
</evidence>
<name>A0A923HDY7_9BURK</name>
<feature type="transmembrane region" description="Helical" evidence="6">
    <location>
        <begin position="91"/>
        <end position="113"/>
    </location>
</feature>
<dbReference type="AlphaFoldDB" id="A0A923HDY7"/>
<keyword evidence="3 6" id="KW-0812">Transmembrane</keyword>
<keyword evidence="9" id="KW-1185">Reference proteome</keyword>
<evidence type="ECO:0000259" key="7">
    <source>
        <dbReference type="Pfam" id="PF00892"/>
    </source>
</evidence>
<dbReference type="PANTHER" id="PTHR32322">
    <property type="entry name" value="INNER MEMBRANE TRANSPORTER"/>
    <property type="match status" value="1"/>
</dbReference>